<dbReference type="CDD" id="cd05013">
    <property type="entry name" value="SIS_RpiR"/>
    <property type="match status" value="1"/>
</dbReference>
<dbReference type="GO" id="GO:1901135">
    <property type="term" value="P:carbohydrate derivative metabolic process"/>
    <property type="evidence" value="ECO:0007669"/>
    <property type="project" value="InterPro"/>
</dbReference>
<dbReference type="SUPFAM" id="SSF53697">
    <property type="entry name" value="SIS domain"/>
    <property type="match status" value="1"/>
</dbReference>
<dbReference type="PANTHER" id="PTHR30514:SF21">
    <property type="entry name" value="RPIR-FAMILY TRANSCRIPTIONAL REGULATOR"/>
    <property type="match status" value="1"/>
</dbReference>
<dbReference type="InterPro" id="IPR001347">
    <property type="entry name" value="SIS_dom"/>
</dbReference>
<evidence type="ECO:0000313" key="3">
    <source>
        <dbReference type="Proteomes" id="UP000035661"/>
    </source>
</evidence>
<dbReference type="KEGG" id="seri:SERIO_v1c10830"/>
<protein>
    <recommendedName>
        <fullName evidence="1">SIS domain-containing protein</fullName>
    </recommendedName>
</protein>
<dbReference type="Proteomes" id="UP000035661">
    <property type="component" value="Chromosome"/>
</dbReference>
<dbReference type="AlphaFoldDB" id="A0A0H3XL06"/>
<dbReference type="Gene3D" id="3.40.50.10490">
    <property type="entry name" value="Glucose-6-phosphate isomerase like protein, domain 1"/>
    <property type="match status" value="1"/>
</dbReference>
<dbReference type="GO" id="GO:0003700">
    <property type="term" value="F:DNA-binding transcription factor activity"/>
    <property type="evidence" value="ECO:0007669"/>
    <property type="project" value="InterPro"/>
</dbReference>
<dbReference type="GO" id="GO:0003677">
    <property type="term" value="F:DNA binding"/>
    <property type="evidence" value="ECO:0007669"/>
    <property type="project" value="InterPro"/>
</dbReference>
<reference evidence="2 3" key="1">
    <citation type="journal article" date="2015" name="Genome Biol. Evol.">
        <title>Found and Lost: The Fates of Horizontally Acquired Genes in Arthropod-Symbiotic Spiroplasma.</title>
        <authorList>
            <person name="Lo W.S."/>
            <person name="Gasparich G.E."/>
            <person name="Kuo C.H."/>
        </authorList>
    </citation>
    <scope>NUCLEOTIDE SEQUENCE [LARGE SCALE GENOMIC DNA]</scope>
    <source>
        <strain evidence="3">TDA-040725-5</strain>
    </source>
</reference>
<gene>
    <name evidence="2" type="ORF">SERIO_v1c10830</name>
</gene>
<dbReference type="InterPro" id="IPR047640">
    <property type="entry name" value="RpiR-like"/>
</dbReference>
<keyword evidence="3" id="KW-1185">Reference proteome</keyword>
<reference evidence="3" key="2">
    <citation type="submission" date="2015-06" db="EMBL/GenBank/DDBJ databases">
        <title>Complete genome sequence of Spiroplasma eriocheiris TDA-040725-5 (DSM 21848).</title>
        <authorList>
            <person name="Lo W.-S."/>
            <person name="Kuo C.-H."/>
        </authorList>
    </citation>
    <scope>NUCLEOTIDE SEQUENCE [LARGE SCALE GENOMIC DNA]</scope>
    <source>
        <strain evidence="3">TDA-040725-5</strain>
    </source>
</reference>
<dbReference type="STRING" id="315358.SERIO_v1c10830"/>
<dbReference type="InterPro" id="IPR035472">
    <property type="entry name" value="RpiR-like_SIS"/>
</dbReference>
<dbReference type="Pfam" id="PF01380">
    <property type="entry name" value="SIS"/>
    <property type="match status" value="1"/>
</dbReference>
<feature type="domain" description="SIS" evidence="1">
    <location>
        <begin position="44"/>
        <end position="184"/>
    </location>
</feature>
<sequence length="203" mass="23256">MAKKHYQLSTGTQLQDSINNITTYNIYAINETVQNIQHQQLAVLVNDIMQANRILIFGVGSSWIACEELANNLQKIGVNIACNKDFHTQLLTIPGLTANDQIILFSKSGRTREILEILKIAFNYKIPVTLITSNVNCEYEKYLHNKILFRTLKQISRYSAVSSKIIQLLFVDIVFNQIIEKNSNYKNYIINGTKIVKTWNNTK</sequence>
<dbReference type="GO" id="GO:0097367">
    <property type="term" value="F:carbohydrate derivative binding"/>
    <property type="evidence" value="ECO:0007669"/>
    <property type="project" value="InterPro"/>
</dbReference>
<dbReference type="PROSITE" id="PS51300">
    <property type="entry name" value="NIRD"/>
    <property type="match status" value="1"/>
</dbReference>
<evidence type="ECO:0000259" key="1">
    <source>
        <dbReference type="PROSITE" id="PS51464"/>
    </source>
</evidence>
<dbReference type="PROSITE" id="PS51464">
    <property type="entry name" value="SIS"/>
    <property type="match status" value="1"/>
</dbReference>
<organism evidence="2 3">
    <name type="scientific">Spiroplasma eriocheiris</name>
    <dbReference type="NCBI Taxonomy" id="315358"/>
    <lineage>
        <taxon>Bacteria</taxon>
        <taxon>Bacillati</taxon>
        <taxon>Mycoplasmatota</taxon>
        <taxon>Mollicutes</taxon>
        <taxon>Entomoplasmatales</taxon>
        <taxon>Spiroplasmataceae</taxon>
        <taxon>Spiroplasma</taxon>
    </lineage>
</organism>
<dbReference type="PATRIC" id="fig|743698.3.peg.1094"/>
<proteinExistence type="predicted"/>
<dbReference type="InterPro" id="IPR046348">
    <property type="entry name" value="SIS_dom_sf"/>
</dbReference>
<dbReference type="EMBL" id="CP011856">
    <property type="protein sequence ID" value="AKM54636.1"/>
    <property type="molecule type" value="Genomic_DNA"/>
</dbReference>
<accession>A0A0H3XL06</accession>
<evidence type="ECO:0000313" key="2">
    <source>
        <dbReference type="EMBL" id="AKM54636.1"/>
    </source>
</evidence>
<name>A0A0H3XL06_9MOLU</name>
<dbReference type="PANTHER" id="PTHR30514">
    <property type="entry name" value="GLUCOKINASE"/>
    <property type="match status" value="1"/>
</dbReference>